<name>A0AAD6TEN7_9AGAR</name>
<feature type="non-terminal residue" evidence="1">
    <location>
        <position position="1"/>
    </location>
</feature>
<evidence type="ECO:0000313" key="2">
    <source>
        <dbReference type="Proteomes" id="UP001218188"/>
    </source>
</evidence>
<dbReference type="Proteomes" id="UP001218188">
    <property type="component" value="Unassembled WGS sequence"/>
</dbReference>
<dbReference type="EMBL" id="JARJCM010000005">
    <property type="protein sequence ID" value="KAJ7045151.1"/>
    <property type="molecule type" value="Genomic_DNA"/>
</dbReference>
<proteinExistence type="predicted"/>
<reference evidence="1" key="1">
    <citation type="submission" date="2023-03" db="EMBL/GenBank/DDBJ databases">
        <title>Massive genome expansion in bonnet fungi (Mycena s.s.) driven by repeated elements and novel gene families across ecological guilds.</title>
        <authorList>
            <consortium name="Lawrence Berkeley National Laboratory"/>
            <person name="Harder C.B."/>
            <person name="Miyauchi S."/>
            <person name="Viragh M."/>
            <person name="Kuo A."/>
            <person name="Thoen E."/>
            <person name="Andreopoulos B."/>
            <person name="Lu D."/>
            <person name="Skrede I."/>
            <person name="Drula E."/>
            <person name="Henrissat B."/>
            <person name="Morin E."/>
            <person name="Kohler A."/>
            <person name="Barry K."/>
            <person name="LaButti K."/>
            <person name="Morin E."/>
            <person name="Salamov A."/>
            <person name="Lipzen A."/>
            <person name="Mereny Z."/>
            <person name="Hegedus B."/>
            <person name="Baldrian P."/>
            <person name="Stursova M."/>
            <person name="Weitz H."/>
            <person name="Taylor A."/>
            <person name="Grigoriev I.V."/>
            <person name="Nagy L.G."/>
            <person name="Martin F."/>
            <person name="Kauserud H."/>
        </authorList>
    </citation>
    <scope>NUCLEOTIDE SEQUENCE</scope>
    <source>
        <strain evidence="1">CBHHK200</strain>
    </source>
</reference>
<protein>
    <submittedName>
        <fullName evidence="1">Uncharacterized protein</fullName>
    </submittedName>
</protein>
<comment type="caution">
    <text evidence="1">The sequence shown here is derived from an EMBL/GenBank/DDBJ whole genome shotgun (WGS) entry which is preliminary data.</text>
</comment>
<dbReference type="AlphaFoldDB" id="A0AAD6TEN7"/>
<organism evidence="1 2">
    <name type="scientific">Mycena alexandri</name>
    <dbReference type="NCBI Taxonomy" id="1745969"/>
    <lineage>
        <taxon>Eukaryota</taxon>
        <taxon>Fungi</taxon>
        <taxon>Dikarya</taxon>
        <taxon>Basidiomycota</taxon>
        <taxon>Agaricomycotina</taxon>
        <taxon>Agaricomycetes</taxon>
        <taxon>Agaricomycetidae</taxon>
        <taxon>Agaricales</taxon>
        <taxon>Marasmiineae</taxon>
        <taxon>Mycenaceae</taxon>
        <taxon>Mycena</taxon>
    </lineage>
</organism>
<keyword evidence="2" id="KW-1185">Reference proteome</keyword>
<evidence type="ECO:0000313" key="1">
    <source>
        <dbReference type="EMBL" id="KAJ7045151.1"/>
    </source>
</evidence>
<accession>A0AAD6TEN7</accession>
<gene>
    <name evidence="1" type="ORF">C8F04DRAFT_1228203</name>
</gene>
<sequence length="94" mass="11356">RDIHRPKDDGLYRRYGAVHQLPLERQARPARYRVQPLERAELRRYRRPRRRRKHPESHPLWIQRQGAVVQLLQHSLAVILLYLLLRTSVSLVPL</sequence>